<feature type="compositionally biased region" description="Low complexity" evidence="1">
    <location>
        <begin position="137"/>
        <end position="164"/>
    </location>
</feature>
<evidence type="ECO:0000256" key="1">
    <source>
        <dbReference type="SAM" id="MobiDB-lite"/>
    </source>
</evidence>
<reference evidence="2" key="2">
    <citation type="submission" date="2017-06" db="EMBL/GenBank/DDBJ databases">
        <title>WGS assembly of Brachypodium distachyon.</title>
        <authorList>
            <consortium name="The International Brachypodium Initiative"/>
            <person name="Lucas S."/>
            <person name="Harmon-Smith M."/>
            <person name="Lail K."/>
            <person name="Tice H."/>
            <person name="Grimwood J."/>
            <person name="Bruce D."/>
            <person name="Barry K."/>
            <person name="Shu S."/>
            <person name="Lindquist E."/>
            <person name="Wang M."/>
            <person name="Pitluck S."/>
            <person name="Vogel J.P."/>
            <person name="Garvin D.F."/>
            <person name="Mockler T.C."/>
            <person name="Schmutz J."/>
            <person name="Rokhsar D."/>
            <person name="Bevan M.W."/>
        </authorList>
    </citation>
    <scope>NUCLEOTIDE SEQUENCE</scope>
    <source>
        <strain evidence="2">Bd21</strain>
    </source>
</reference>
<dbReference type="InParanoid" id="A0A0Q3H0G3"/>
<reference evidence="2 3" key="1">
    <citation type="journal article" date="2010" name="Nature">
        <title>Genome sequencing and analysis of the model grass Brachypodium distachyon.</title>
        <authorList>
            <consortium name="International Brachypodium Initiative"/>
        </authorList>
    </citation>
    <scope>NUCLEOTIDE SEQUENCE [LARGE SCALE GENOMIC DNA]</scope>
    <source>
        <strain evidence="2 3">Bd21</strain>
    </source>
</reference>
<feature type="compositionally biased region" description="Low complexity" evidence="1">
    <location>
        <begin position="78"/>
        <end position="89"/>
    </location>
</feature>
<dbReference type="Proteomes" id="UP000008810">
    <property type="component" value="Chromosome 5"/>
</dbReference>
<feature type="compositionally biased region" description="Pro residues" evidence="1">
    <location>
        <begin position="90"/>
        <end position="103"/>
    </location>
</feature>
<feature type="region of interest" description="Disordered" evidence="1">
    <location>
        <begin position="131"/>
        <end position="172"/>
    </location>
</feature>
<name>A0A0Q3H0G3_BRADI</name>
<evidence type="ECO:0000313" key="4">
    <source>
        <dbReference type="Proteomes" id="UP000008810"/>
    </source>
</evidence>
<feature type="region of interest" description="Disordered" evidence="1">
    <location>
        <begin position="20"/>
        <end position="118"/>
    </location>
</feature>
<proteinExistence type="predicted"/>
<evidence type="ECO:0000313" key="3">
    <source>
        <dbReference type="EnsemblPlants" id="KQJ81507"/>
    </source>
</evidence>
<gene>
    <name evidence="2" type="ORF">BRADI_5g01173v3</name>
</gene>
<keyword evidence="4" id="KW-1185">Reference proteome</keyword>
<accession>A0A0Q3H0G3</accession>
<evidence type="ECO:0000313" key="2">
    <source>
        <dbReference type="EMBL" id="KQJ81507.1"/>
    </source>
</evidence>
<protein>
    <submittedName>
        <fullName evidence="2 3">Uncharacterized protein</fullName>
    </submittedName>
</protein>
<dbReference type="Gramene" id="KQJ81507">
    <property type="protein sequence ID" value="KQJ81507"/>
    <property type="gene ID" value="BRADI_5g01173v3"/>
</dbReference>
<dbReference type="EnsemblPlants" id="KQJ81507">
    <property type="protein sequence ID" value="KQJ81507"/>
    <property type="gene ID" value="BRADI_5g01173v3"/>
</dbReference>
<dbReference type="EMBL" id="CM000884">
    <property type="protein sequence ID" value="KQJ81507.1"/>
    <property type="molecule type" value="Genomic_DNA"/>
</dbReference>
<reference evidence="3" key="3">
    <citation type="submission" date="2018-08" db="UniProtKB">
        <authorList>
            <consortium name="EnsemblPlants"/>
        </authorList>
    </citation>
    <scope>IDENTIFICATION</scope>
    <source>
        <strain evidence="3">cv. Bd21</strain>
    </source>
</reference>
<dbReference type="AlphaFoldDB" id="A0A0Q3H0G3"/>
<sequence>MRSPSLKERLGIDRIVVSKQNRWGPHVRCHVSSGPRLLHHGAAPRPGRQGDRPNTRIPTRPPPLPPQDQRLRPRRPRGVPLPRGAARSLPPWPPPHAPPPRLPPAAGGGGGGHRPSLPVRLTVCNLLPAASSPPVIGAPARSASASAPAGPSATPTPSETAPRTGCFVKRLR</sequence>
<organism evidence="2">
    <name type="scientific">Brachypodium distachyon</name>
    <name type="common">Purple false brome</name>
    <name type="synonym">Trachynia distachya</name>
    <dbReference type="NCBI Taxonomy" id="15368"/>
    <lineage>
        <taxon>Eukaryota</taxon>
        <taxon>Viridiplantae</taxon>
        <taxon>Streptophyta</taxon>
        <taxon>Embryophyta</taxon>
        <taxon>Tracheophyta</taxon>
        <taxon>Spermatophyta</taxon>
        <taxon>Magnoliopsida</taxon>
        <taxon>Liliopsida</taxon>
        <taxon>Poales</taxon>
        <taxon>Poaceae</taxon>
        <taxon>BOP clade</taxon>
        <taxon>Pooideae</taxon>
        <taxon>Stipodae</taxon>
        <taxon>Brachypodieae</taxon>
        <taxon>Brachypodium</taxon>
    </lineage>
</organism>